<dbReference type="PIRSF" id="PIRSF010252">
    <property type="entry name" value="ZapC"/>
    <property type="match status" value="1"/>
</dbReference>
<dbReference type="InterPro" id="IPR048372">
    <property type="entry name" value="ZapC_C"/>
</dbReference>
<evidence type="ECO:0000313" key="9">
    <source>
        <dbReference type="EMBL" id="KFZ38594.1"/>
    </source>
</evidence>
<keyword evidence="3 5" id="KW-0717">Septation</keyword>
<organism evidence="9 10">
    <name type="scientific">Shewanella mangrovi</name>
    <dbReference type="NCBI Taxonomy" id="1515746"/>
    <lineage>
        <taxon>Bacteria</taxon>
        <taxon>Pseudomonadati</taxon>
        <taxon>Pseudomonadota</taxon>
        <taxon>Gammaproteobacteria</taxon>
        <taxon>Alteromonadales</taxon>
        <taxon>Shewanellaceae</taxon>
        <taxon>Shewanella</taxon>
    </lineage>
</organism>
<dbReference type="STRING" id="1515746.HR45_04000"/>
<dbReference type="InterPro" id="IPR048373">
    <property type="entry name" value="ZapC_N"/>
</dbReference>
<evidence type="ECO:0000256" key="3">
    <source>
        <dbReference type="ARBA" id="ARBA00023210"/>
    </source>
</evidence>
<dbReference type="Pfam" id="PF07126">
    <property type="entry name" value="ZapC_C"/>
    <property type="match status" value="1"/>
</dbReference>
<dbReference type="eggNOG" id="ENOG502Z8AH">
    <property type="taxonomic scope" value="Bacteria"/>
</dbReference>
<name>A0A094JKK8_9GAMM</name>
<evidence type="ECO:0000259" key="8">
    <source>
        <dbReference type="Pfam" id="PF21083"/>
    </source>
</evidence>
<dbReference type="InterPro" id="IPR009809">
    <property type="entry name" value="ZapC"/>
</dbReference>
<keyword evidence="4 5" id="KW-0131">Cell cycle</keyword>
<proteinExistence type="inferred from homology"/>
<evidence type="ECO:0000256" key="6">
    <source>
        <dbReference type="PIRNR" id="PIRNR010252"/>
    </source>
</evidence>
<evidence type="ECO:0000313" key="10">
    <source>
        <dbReference type="Proteomes" id="UP000029264"/>
    </source>
</evidence>
<protein>
    <recommendedName>
        <fullName evidence="5 6">Cell division protein ZapC</fullName>
    </recommendedName>
</protein>
<evidence type="ECO:0000256" key="4">
    <source>
        <dbReference type="ARBA" id="ARBA00023306"/>
    </source>
</evidence>
<dbReference type="AlphaFoldDB" id="A0A094JKK8"/>
<comment type="subunit">
    <text evidence="5">Interacts directly with FtsZ.</text>
</comment>
<gene>
    <name evidence="5" type="primary">zapC</name>
    <name evidence="9" type="ORF">HR45_04000</name>
</gene>
<reference evidence="9 10" key="1">
    <citation type="submission" date="2014-06" db="EMBL/GenBank/DDBJ databases">
        <title>Shewanella sp. YQH10.</title>
        <authorList>
            <person name="Liu Y."/>
            <person name="Zeng R."/>
        </authorList>
    </citation>
    <scope>NUCLEOTIDE SEQUENCE [LARGE SCALE GENOMIC DNA]</scope>
    <source>
        <strain evidence="9 10">YQH10</strain>
    </source>
</reference>
<feature type="domain" description="Cell-division protein ZapC N-terminal" evidence="8">
    <location>
        <begin position="3"/>
        <end position="90"/>
    </location>
</feature>
<comment type="similarity">
    <text evidence="5 6">Belongs to the ZapC family.</text>
</comment>
<evidence type="ECO:0000256" key="1">
    <source>
        <dbReference type="ARBA" id="ARBA00022490"/>
    </source>
</evidence>
<comment type="function">
    <text evidence="5 6">Contributes to the efficiency of the cell division process by stabilizing the polymeric form of the cell division protein FtsZ. Acts by promoting interactions between FtsZ protofilaments and suppressing the GTPase activity of FtsZ.</text>
</comment>
<dbReference type="RefSeq" id="WP_037439892.1">
    <property type="nucleotide sequence ID" value="NZ_JPEO01000002.1"/>
</dbReference>
<feature type="domain" description="Cell-division protein ZapC C-terminal" evidence="7">
    <location>
        <begin position="91"/>
        <end position="171"/>
    </location>
</feature>
<keyword evidence="1 5" id="KW-0963">Cytoplasm</keyword>
<evidence type="ECO:0000256" key="5">
    <source>
        <dbReference type="HAMAP-Rule" id="MF_00906"/>
    </source>
</evidence>
<dbReference type="GO" id="GO:0000917">
    <property type="term" value="P:division septum assembly"/>
    <property type="evidence" value="ECO:0007669"/>
    <property type="project" value="UniProtKB-KW"/>
</dbReference>
<dbReference type="Pfam" id="PF21083">
    <property type="entry name" value="ZapC_N"/>
    <property type="match status" value="1"/>
</dbReference>
<sequence length="177" mass="20228">MLLMPDQNWQWKYNASYDVLSISLGPDMEFLTPYKNKVLIPDALGSSEFDVEHARYYMDIVERLGKRMSLADAYLVQLALNATAARFMLKPQMPKSWFFESSDVCVFSEPGKLFDLRCNGNRVQVLVVETSLQASLVMSLEESCALSDSKNLKRFDTIKVMHDRLHPLRAQQQIVAA</sequence>
<comment type="subcellular location">
    <subcellularLocation>
        <location evidence="5 6">Cytoplasm</location>
    </subcellularLocation>
</comment>
<comment type="caution">
    <text evidence="9">The sequence shown here is derived from an EMBL/GenBank/DDBJ whole genome shotgun (WGS) entry which is preliminary data.</text>
</comment>
<dbReference type="GO" id="GO:0043093">
    <property type="term" value="P:FtsZ-dependent cytokinesis"/>
    <property type="evidence" value="ECO:0007669"/>
    <property type="project" value="UniProtKB-UniRule"/>
</dbReference>
<accession>A0A094JKK8</accession>
<dbReference type="HAMAP" id="MF_00906">
    <property type="entry name" value="ZapC"/>
    <property type="match status" value="1"/>
</dbReference>
<keyword evidence="2 5" id="KW-0132">Cell division</keyword>
<keyword evidence="10" id="KW-1185">Reference proteome</keyword>
<dbReference type="Proteomes" id="UP000029264">
    <property type="component" value="Unassembled WGS sequence"/>
</dbReference>
<dbReference type="GO" id="GO:0005737">
    <property type="term" value="C:cytoplasm"/>
    <property type="evidence" value="ECO:0007669"/>
    <property type="project" value="UniProtKB-SubCell"/>
</dbReference>
<evidence type="ECO:0000256" key="2">
    <source>
        <dbReference type="ARBA" id="ARBA00022618"/>
    </source>
</evidence>
<dbReference type="EMBL" id="JPEO01000002">
    <property type="protein sequence ID" value="KFZ38594.1"/>
    <property type="molecule type" value="Genomic_DNA"/>
</dbReference>
<evidence type="ECO:0000259" key="7">
    <source>
        <dbReference type="Pfam" id="PF07126"/>
    </source>
</evidence>
<dbReference type="OrthoDB" id="5765005at2"/>